<dbReference type="Gene3D" id="3.30.70.1060">
    <property type="entry name" value="Dimeric alpha+beta barrel"/>
    <property type="match status" value="1"/>
</dbReference>
<proteinExistence type="predicted"/>
<reference evidence="2" key="1">
    <citation type="submission" date="2023-07" db="EMBL/GenBank/DDBJ databases">
        <title>Dyadobacter sp. nov 'subterranea' isolated from contaminted grondwater.</title>
        <authorList>
            <person name="Szabo I."/>
            <person name="Al-Omari J."/>
            <person name="Szerdahelyi S.G."/>
            <person name="Rado J."/>
        </authorList>
    </citation>
    <scope>NUCLEOTIDE SEQUENCE [LARGE SCALE GENOMIC DNA]</scope>
    <source>
        <strain evidence="2">UP-52</strain>
    </source>
</reference>
<protein>
    <recommendedName>
        <fullName evidence="3">Muconolactone isomerase domain-containing protein</fullName>
    </recommendedName>
</protein>
<sequence length="91" mass="10597">MKLFIAVIAVKPEISHHELAGYAVEEREHFMDLVSKKKIDHYYEKTGVLKFWCIVYAPDMQQAETILHGLPFYQKGFLTIDIDEVEQKGNI</sequence>
<dbReference type="EMBL" id="JACYGY010000001">
    <property type="protein sequence ID" value="MBE9461932.1"/>
    <property type="molecule type" value="Genomic_DNA"/>
</dbReference>
<gene>
    <name evidence="1" type="ORF">IEE83_08555</name>
</gene>
<dbReference type="Proteomes" id="UP000634134">
    <property type="component" value="Unassembled WGS sequence"/>
</dbReference>
<dbReference type="RefSeq" id="WP_194120175.1">
    <property type="nucleotide sequence ID" value="NZ_JACYGY010000001.1"/>
</dbReference>
<evidence type="ECO:0000313" key="1">
    <source>
        <dbReference type="EMBL" id="MBE9461932.1"/>
    </source>
</evidence>
<evidence type="ECO:0008006" key="3">
    <source>
        <dbReference type="Google" id="ProtNLM"/>
    </source>
</evidence>
<organism evidence="1 2">
    <name type="scientific">Dyadobacter subterraneus</name>
    <dbReference type="NCBI Taxonomy" id="2773304"/>
    <lineage>
        <taxon>Bacteria</taxon>
        <taxon>Pseudomonadati</taxon>
        <taxon>Bacteroidota</taxon>
        <taxon>Cytophagia</taxon>
        <taxon>Cytophagales</taxon>
        <taxon>Spirosomataceae</taxon>
        <taxon>Dyadobacter</taxon>
    </lineage>
</organism>
<keyword evidence="2" id="KW-1185">Reference proteome</keyword>
<accession>A0ABR9W8X4</accession>
<evidence type="ECO:0000313" key="2">
    <source>
        <dbReference type="Proteomes" id="UP000634134"/>
    </source>
</evidence>
<comment type="caution">
    <text evidence="1">The sequence shown here is derived from an EMBL/GenBank/DDBJ whole genome shotgun (WGS) entry which is preliminary data.</text>
</comment>
<name>A0ABR9W8X4_9BACT</name>